<reference evidence="1 2" key="1">
    <citation type="submission" date="2019-11" db="EMBL/GenBank/DDBJ databases">
        <authorList>
            <person name="Holert J."/>
        </authorList>
    </citation>
    <scope>NUCLEOTIDE SEQUENCE [LARGE SCALE GENOMIC DNA]</scope>
    <source>
        <strain evidence="1">SB11_3</strain>
    </source>
</reference>
<keyword evidence="2" id="KW-1185">Reference proteome</keyword>
<dbReference type="EMBL" id="CACSIO010000006">
    <property type="protein sequence ID" value="CAA0100707.1"/>
    <property type="molecule type" value="Genomic_DNA"/>
</dbReference>
<accession>A0A5S9PAC5</accession>
<evidence type="ECO:0000313" key="2">
    <source>
        <dbReference type="Proteomes" id="UP000441399"/>
    </source>
</evidence>
<dbReference type="AlphaFoldDB" id="A0A5S9PAC5"/>
<sequence length="32" mass="3394">MDGDDERSGNMALVIHSLSLTSRGALSGFLRS</sequence>
<organism evidence="1 2">
    <name type="scientific">BD1-7 clade bacterium</name>
    <dbReference type="NCBI Taxonomy" id="2029982"/>
    <lineage>
        <taxon>Bacteria</taxon>
        <taxon>Pseudomonadati</taxon>
        <taxon>Pseudomonadota</taxon>
        <taxon>Gammaproteobacteria</taxon>
        <taxon>Cellvibrionales</taxon>
        <taxon>Spongiibacteraceae</taxon>
        <taxon>BD1-7 clade</taxon>
    </lineage>
</organism>
<gene>
    <name evidence="1" type="ORF">OPDIPICF_04341</name>
</gene>
<protein>
    <submittedName>
        <fullName evidence="1">Uncharacterized protein</fullName>
    </submittedName>
</protein>
<evidence type="ECO:0000313" key="1">
    <source>
        <dbReference type="EMBL" id="CAA0100707.1"/>
    </source>
</evidence>
<name>A0A5S9PAC5_9GAMM</name>
<proteinExistence type="predicted"/>
<dbReference type="Proteomes" id="UP000441399">
    <property type="component" value="Unassembled WGS sequence"/>
</dbReference>